<dbReference type="Gene3D" id="3.40.50.300">
    <property type="entry name" value="P-loop containing nucleotide triphosphate hydrolases"/>
    <property type="match status" value="1"/>
</dbReference>
<dbReference type="KEGG" id="pus:CKA81_13110"/>
<gene>
    <name evidence="7" type="ORF">CKA81_13110</name>
</gene>
<dbReference type="AlphaFoldDB" id="A0A410GEF1"/>
<dbReference type="PROSITE" id="PS00211">
    <property type="entry name" value="ABC_TRANSPORTER_1"/>
    <property type="match status" value="1"/>
</dbReference>
<proteinExistence type="inferred from homology"/>
<evidence type="ECO:0000256" key="5">
    <source>
        <dbReference type="ARBA" id="ARBA00022840"/>
    </source>
</evidence>
<protein>
    <submittedName>
        <fullName evidence="7">Nitrate ABC transporter ATP-binding protein</fullName>
    </submittedName>
</protein>
<dbReference type="GO" id="GO:0016887">
    <property type="term" value="F:ATP hydrolysis activity"/>
    <property type="evidence" value="ECO:0007669"/>
    <property type="project" value="InterPro"/>
</dbReference>
<dbReference type="CDD" id="cd03293">
    <property type="entry name" value="ABC_NrtD_SsuB_transporters"/>
    <property type="match status" value="1"/>
</dbReference>
<dbReference type="PANTHER" id="PTHR42788:SF13">
    <property type="entry name" value="ALIPHATIC SULFONATES IMPORT ATP-BINDING PROTEIN SSUB"/>
    <property type="match status" value="1"/>
</dbReference>
<dbReference type="OrthoDB" id="8683598at2"/>
<keyword evidence="3" id="KW-0472">Membrane</keyword>
<dbReference type="SUPFAM" id="SSF52540">
    <property type="entry name" value="P-loop containing nucleoside triphosphate hydrolases"/>
    <property type="match status" value="1"/>
</dbReference>
<dbReference type="InterPro" id="IPR050166">
    <property type="entry name" value="ABC_transporter_ATP-bind"/>
</dbReference>
<evidence type="ECO:0000256" key="4">
    <source>
        <dbReference type="ARBA" id="ARBA00022741"/>
    </source>
</evidence>
<dbReference type="FunFam" id="3.40.50.300:FF:000425">
    <property type="entry name" value="Probable ABC transporter, ATP-binding subunit"/>
    <property type="match status" value="1"/>
</dbReference>
<dbReference type="InterPro" id="IPR027417">
    <property type="entry name" value="P-loop_NTPase"/>
</dbReference>
<keyword evidence="5 7" id="KW-0067">ATP-binding</keyword>
<sequence length="259" mass="28743">MSQISIAQVEKSYQTRHGSVLALADVNLSIAEGEFVSLVGPSGCGKSTLLYMVGGFLKPDSGRIEVDGKLVQKPGLDRGLVFQQYALFPWLTVLQNIAYGLEAAGTPRKQRLAVAAEFVSMVGLKGFEHRYPRELSGGMQQRVALARTLSYDPKILLLDEPFGALDSQTRESMQDELLRICASMRKTVLMVTHDVNEAVYLSKRVVVMSRRPGTIVDEFPVDIDRSQGREEIMLSDSFNDIRNKVWLAVRHQASPESVL</sequence>
<dbReference type="SMART" id="SM00382">
    <property type="entry name" value="AAA"/>
    <property type="match status" value="1"/>
</dbReference>
<name>A0A410GEF1_9BURK</name>
<organism evidence="7 8">
    <name type="scientific">Pollutimonas thiosulfatoxidans</name>
    <dbReference type="NCBI Taxonomy" id="2028345"/>
    <lineage>
        <taxon>Bacteria</taxon>
        <taxon>Pseudomonadati</taxon>
        <taxon>Pseudomonadota</taxon>
        <taxon>Betaproteobacteria</taxon>
        <taxon>Burkholderiales</taxon>
        <taxon>Alcaligenaceae</taxon>
        <taxon>Pollutimonas</taxon>
    </lineage>
</organism>
<dbReference type="InterPro" id="IPR003439">
    <property type="entry name" value="ABC_transporter-like_ATP-bd"/>
</dbReference>
<reference evidence="7 8" key="1">
    <citation type="submission" date="2017-08" db="EMBL/GenBank/DDBJ databases">
        <authorList>
            <person name="Park S.-J."/>
            <person name="Kim H."/>
        </authorList>
    </citation>
    <scope>NUCLEOTIDE SEQUENCE [LARGE SCALE GENOMIC DNA]</scope>
    <source>
        <strain evidence="8">ye3</strain>
    </source>
</reference>
<dbReference type="EMBL" id="CP022987">
    <property type="protein sequence ID" value="QAA94673.1"/>
    <property type="molecule type" value="Genomic_DNA"/>
</dbReference>
<dbReference type="PANTHER" id="PTHR42788">
    <property type="entry name" value="TAURINE IMPORT ATP-BINDING PROTEIN-RELATED"/>
    <property type="match status" value="1"/>
</dbReference>
<dbReference type="InterPro" id="IPR017871">
    <property type="entry name" value="ABC_transporter-like_CS"/>
</dbReference>
<dbReference type="RefSeq" id="WP_128355670.1">
    <property type="nucleotide sequence ID" value="NZ_CP022987.1"/>
</dbReference>
<evidence type="ECO:0000256" key="1">
    <source>
        <dbReference type="ARBA" id="ARBA00005417"/>
    </source>
</evidence>
<accession>A0A410GEF1</accession>
<dbReference type="Pfam" id="PF00005">
    <property type="entry name" value="ABC_tran"/>
    <property type="match status" value="1"/>
</dbReference>
<dbReference type="GO" id="GO:0015697">
    <property type="term" value="P:quaternary ammonium group transport"/>
    <property type="evidence" value="ECO:0007669"/>
    <property type="project" value="UniProtKB-ARBA"/>
</dbReference>
<keyword evidence="2" id="KW-0813">Transport</keyword>
<keyword evidence="4" id="KW-0547">Nucleotide-binding</keyword>
<dbReference type="PROSITE" id="PS50893">
    <property type="entry name" value="ABC_TRANSPORTER_2"/>
    <property type="match status" value="1"/>
</dbReference>
<evidence type="ECO:0000313" key="7">
    <source>
        <dbReference type="EMBL" id="QAA94673.1"/>
    </source>
</evidence>
<evidence type="ECO:0000313" key="8">
    <source>
        <dbReference type="Proteomes" id="UP000283474"/>
    </source>
</evidence>
<keyword evidence="3" id="KW-1003">Cell membrane</keyword>
<evidence type="ECO:0000259" key="6">
    <source>
        <dbReference type="PROSITE" id="PS50893"/>
    </source>
</evidence>
<feature type="domain" description="ABC transporter" evidence="6">
    <location>
        <begin position="4"/>
        <end position="235"/>
    </location>
</feature>
<evidence type="ECO:0000256" key="3">
    <source>
        <dbReference type="ARBA" id="ARBA00022475"/>
    </source>
</evidence>
<evidence type="ECO:0000256" key="2">
    <source>
        <dbReference type="ARBA" id="ARBA00022448"/>
    </source>
</evidence>
<keyword evidence="8" id="KW-1185">Reference proteome</keyword>
<comment type="similarity">
    <text evidence="1">Belongs to the ABC transporter superfamily.</text>
</comment>
<dbReference type="InterPro" id="IPR003593">
    <property type="entry name" value="AAA+_ATPase"/>
</dbReference>
<dbReference type="Proteomes" id="UP000283474">
    <property type="component" value="Chromosome"/>
</dbReference>
<dbReference type="GO" id="GO:0005524">
    <property type="term" value="F:ATP binding"/>
    <property type="evidence" value="ECO:0007669"/>
    <property type="project" value="UniProtKB-KW"/>
</dbReference>